<name>A0ABU2FGI9_9EURY</name>
<keyword evidence="1" id="KW-0472">Membrane</keyword>
<dbReference type="Pfam" id="PF26071">
    <property type="entry name" value="DUF8028"/>
    <property type="match status" value="1"/>
</dbReference>
<dbReference type="Proteomes" id="UP001259659">
    <property type="component" value="Unassembled WGS sequence"/>
</dbReference>
<keyword evidence="1" id="KW-1133">Transmembrane helix</keyword>
<dbReference type="EMBL" id="JAMQON010000006">
    <property type="protein sequence ID" value="MDS0261368.1"/>
    <property type="molecule type" value="Genomic_DNA"/>
</dbReference>
<reference evidence="2 3" key="1">
    <citation type="submission" date="2022-06" db="EMBL/GenBank/DDBJ databases">
        <title>Haloarcula sp. a new haloarchaeum isolate from saline soil.</title>
        <authorList>
            <person name="Strakova D."/>
            <person name="Galisteo C."/>
            <person name="Sanchez-Porro C."/>
            <person name="Ventosa A."/>
        </authorList>
    </citation>
    <scope>NUCLEOTIDE SEQUENCE [LARGE SCALE GENOMIC DNA]</scope>
    <source>
        <strain evidence="2 3">S1CR25-12</strain>
    </source>
</reference>
<organism evidence="2 3">
    <name type="scientific">Haloarcula saliterrae</name>
    <dbReference type="NCBI Taxonomy" id="2950534"/>
    <lineage>
        <taxon>Archaea</taxon>
        <taxon>Methanobacteriati</taxon>
        <taxon>Methanobacteriota</taxon>
        <taxon>Stenosarchaea group</taxon>
        <taxon>Halobacteria</taxon>
        <taxon>Halobacteriales</taxon>
        <taxon>Haloarculaceae</taxon>
        <taxon>Haloarcula</taxon>
    </lineage>
</organism>
<comment type="caution">
    <text evidence="2">The sequence shown here is derived from an EMBL/GenBank/DDBJ whole genome shotgun (WGS) entry which is preliminary data.</text>
</comment>
<feature type="transmembrane region" description="Helical" evidence="1">
    <location>
        <begin position="38"/>
        <end position="57"/>
    </location>
</feature>
<dbReference type="RefSeq" id="WP_310921195.1">
    <property type="nucleotide sequence ID" value="NZ_JAMQON010000006.1"/>
</dbReference>
<keyword evidence="1" id="KW-0812">Transmembrane</keyword>
<evidence type="ECO:0000256" key="1">
    <source>
        <dbReference type="SAM" id="Phobius"/>
    </source>
</evidence>
<evidence type="ECO:0000313" key="2">
    <source>
        <dbReference type="EMBL" id="MDS0261368.1"/>
    </source>
</evidence>
<accession>A0ABU2FGI9</accession>
<dbReference type="InterPro" id="IPR058341">
    <property type="entry name" value="DUF8028"/>
</dbReference>
<gene>
    <name evidence="2" type="ORF">NDI56_18360</name>
</gene>
<sequence>MGTEPGRLASLSLRACVYGLSQVVAAVRCCLGFLRATAFWGAILLPAVIVGVLLDGLATSEPFAFTALLGLHVLCLVLGQRHCPNE</sequence>
<keyword evidence="3" id="KW-1185">Reference proteome</keyword>
<feature type="transmembrane region" description="Helical" evidence="1">
    <location>
        <begin position="63"/>
        <end position="79"/>
    </location>
</feature>
<protein>
    <submittedName>
        <fullName evidence="2">Uncharacterized protein</fullName>
    </submittedName>
</protein>
<proteinExistence type="predicted"/>
<evidence type="ECO:0000313" key="3">
    <source>
        <dbReference type="Proteomes" id="UP001259659"/>
    </source>
</evidence>